<dbReference type="SUPFAM" id="SSF63712">
    <property type="entry name" value="Nicotinic receptor ligand binding domain-like"/>
    <property type="match status" value="1"/>
</dbReference>
<keyword evidence="10" id="KW-0869">Chloride channel</keyword>
<evidence type="ECO:0000313" key="17">
    <source>
        <dbReference type="Ensembl" id="ENSPMAP00000002086.1"/>
    </source>
</evidence>
<keyword evidence="3" id="KW-0813">Transport</keyword>
<name>S4RA55_PETMA</name>
<comment type="subcellular location">
    <subcellularLocation>
        <location evidence="2">Cell membrane</location>
    </subcellularLocation>
    <subcellularLocation>
        <location evidence="1">Membrane</location>
        <topology evidence="1">Multi-pass membrane protein</topology>
    </subcellularLocation>
</comment>
<reference evidence="17" key="2">
    <citation type="submission" date="2025-09" db="UniProtKB">
        <authorList>
            <consortium name="Ensembl"/>
        </authorList>
    </citation>
    <scope>IDENTIFICATION</scope>
</reference>
<feature type="domain" description="Neurotransmitter-gated ion-channel transmembrane" evidence="16">
    <location>
        <begin position="111"/>
        <end position="182"/>
    </location>
</feature>
<keyword evidence="6 14" id="KW-0732">Signal</keyword>
<accession>S4RA55</accession>
<feature type="transmembrane region" description="Helical" evidence="13">
    <location>
        <begin position="168"/>
        <end position="186"/>
    </location>
</feature>
<reference evidence="17" key="1">
    <citation type="submission" date="2025-08" db="UniProtKB">
        <authorList>
            <consortium name="Ensembl"/>
        </authorList>
    </citation>
    <scope>IDENTIFICATION</scope>
</reference>
<dbReference type="InterPro" id="IPR006029">
    <property type="entry name" value="Neurotrans-gated_channel_TM"/>
</dbReference>
<feature type="domain" description="Neurotransmitter-gated ion-channel ligand-binding" evidence="15">
    <location>
        <begin position="3"/>
        <end position="65"/>
    </location>
</feature>
<dbReference type="Gene3D" id="1.20.58.390">
    <property type="entry name" value="Neurotransmitter-gated ion-channel transmembrane domain"/>
    <property type="match status" value="1"/>
</dbReference>
<dbReference type="InterPro" id="IPR006201">
    <property type="entry name" value="Neur_channel"/>
</dbReference>
<dbReference type="AlphaFoldDB" id="S4RA55"/>
<dbReference type="GO" id="GO:0005230">
    <property type="term" value="F:extracellular ligand-gated monoatomic ion channel activity"/>
    <property type="evidence" value="ECO:0007669"/>
    <property type="project" value="InterPro"/>
</dbReference>
<dbReference type="InterPro" id="IPR036734">
    <property type="entry name" value="Neur_chan_lig-bd_sf"/>
</dbReference>
<dbReference type="GO" id="GO:0034707">
    <property type="term" value="C:chloride channel complex"/>
    <property type="evidence" value="ECO:0007669"/>
    <property type="project" value="UniProtKB-KW"/>
</dbReference>
<protein>
    <recommendedName>
        <fullName evidence="18">Neurotransmitter-gated ion-channel transmembrane domain-containing protein</fullName>
    </recommendedName>
</protein>
<dbReference type="Ensembl" id="ENSPMAT00000002096.1">
    <property type="protein sequence ID" value="ENSPMAP00000002086.1"/>
    <property type="gene ID" value="ENSPMAG00000001896.1"/>
</dbReference>
<sequence>MRVSTCPNVFLCCRITLTLSCPMYIQNYPWDIQFCPMTLTSASYTANEMFLQWDKDERRMIAKDISILPLVVENITLSDNCTYTEIIGNLSCLNITFKLCRRMSASDIQMYVSSGLLSGLSCIAFLIPVDKTPARAGIGITTTISVITQCANAHANMPKVSYMTAMDIWMTGCLSFIVCTFIVNILETSFCHNKKD</sequence>
<dbReference type="GO" id="GO:0005254">
    <property type="term" value="F:chloride channel activity"/>
    <property type="evidence" value="ECO:0007669"/>
    <property type="project" value="UniProtKB-KW"/>
</dbReference>
<dbReference type="Pfam" id="PF02932">
    <property type="entry name" value="Neur_chan_memb"/>
    <property type="match status" value="1"/>
</dbReference>
<evidence type="ECO:0000256" key="1">
    <source>
        <dbReference type="ARBA" id="ARBA00004141"/>
    </source>
</evidence>
<keyword evidence="5 13" id="KW-0812">Transmembrane</keyword>
<dbReference type="STRING" id="7757.ENSPMAP00000002086"/>
<dbReference type="InterPro" id="IPR018000">
    <property type="entry name" value="Neurotransmitter_ion_chnl_CS"/>
</dbReference>
<dbReference type="GeneTree" id="ENSGT00940000159047"/>
<evidence type="ECO:0000256" key="4">
    <source>
        <dbReference type="ARBA" id="ARBA00022475"/>
    </source>
</evidence>
<evidence type="ECO:0000256" key="6">
    <source>
        <dbReference type="ARBA" id="ARBA00022729"/>
    </source>
</evidence>
<keyword evidence="9 13" id="KW-0472">Membrane</keyword>
<evidence type="ECO:0008006" key="18">
    <source>
        <dbReference type="Google" id="ProtNLM"/>
    </source>
</evidence>
<feature type="transmembrane region" description="Helical" evidence="13">
    <location>
        <begin position="108"/>
        <end position="127"/>
    </location>
</feature>
<evidence type="ECO:0000256" key="9">
    <source>
        <dbReference type="ARBA" id="ARBA00023136"/>
    </source>
</evidence>
<feature type="chain" id="PRO_5047472091" description="Neurotransmitter-gated ion-channel transmembrane domain-containing protein" evidence="14">
    <location>
        <begin position="21"/>
        <end position="196"/>
    </location>
</feature>
<dbReference type="GO" id="GO:0004888">
    <property type="term" value="F:transmembrane signaling receptor activity"/>
    <property type="evidence" value="ECO:0007669"/>
    <property type="project" value="InterPro"/>
</dbReference>
<dbReference type="GO" id="GO:0005886">
    <property type="term" value="C:plasma membrane"/>
    <property type="evidence" value="ECO:0007669"/>
    <property type="project" value="UniProtKB-SubCell"/>
</dbReference>
<dbReference type="SUPFAM" id="SSF90112">
    <property type="entry name" value="Neurotransmitter-gated ion-channel transmembrane pore"/>
    <property type="match status" value="1"/>
</dbReference>
<dbReference type="PANTHER" id="PTHR18945">
    <property type="entry name" value="NEUROTRANSMITTER GATED ION CHANNEL"/>
    <property type="match status" value="1"/>
</dbReference>
<evidence type="ECO:0000256" key="8">
    <source>
        <dbReference type="ARBA" id="ARBA00023065"/>
    </source>
</evidence>
<evidence type="ECO:0000256" key="5">
    <source>
        <dbReference type="ARBA" id="ARBA00022692"/>
    </source>
</evidence>
<evidence type="ECO:0000256" key="12">
    <source>
        <dbReference type="ARBA" id="ARBA00023303"/>
    </source>
</evidence>
<dbReference type="Gene3D" id="2.70.170.10">
    <property type="entry name" value="Neurotransmitter-gated ion-channel ligand-binding domain"/>
    <property type="match status" value="1"/>
</dbReference>
<dbReference type="InterPro" id="IPR038050">
    <property type="entry name" value="Neuro_actylchol_rec"/>
</dbReference>
<proteinExistence type="predicted"/>
<keyword evidence="7 13" id="KW-1133">Transmembrane helix</keyword>
<organism evidence="17">
    <name type="scientific">Petromyzon marinus</name>
    <name type="common">Sea lamprey</name>
    <dbReference type="NCBI Taxonomy" id="7757"/>
    <lineage>
        <taxon>Eukaryota</taxon>
        <taxon>Metazoa</taxon>
        <taxon>Chordata</taxon>
        <taxon>Craniata</taxon>
        <taxon>Vertebrata</taxon>
        <taxon>Cyclostomata</taxon>
        <taxon>Hyperoartia</taxon>
        <taxon>Petromyzontiformes</taxon>
        <taxon>Petromyzontidae</taxon>
        <taxon>Petromyzon</taxon>
    </lineage>
</organism>
<evidence type="ECO:0000256" key="14">
    <source>
        <dbReference type="SAM" id="SignalP"/>
    </source>
</evidence>
<evidence type="ECO:0000256" key="3">
    <source>
        <dbReference type="ARBA" id="ARBA00022448"/>
    </source>
</evidence>
<evidence type="ECO:0000259" key="16">
    <source>
        <dbReference type="Pfam" id="PF02932"/>
    </source>
</evidence>
<evidence type="ECO:0000259" key="15">
    <source>
        <dbReference type="Pfam" id="PF02931"/>
    </source>
</evidence>
<dbReference type="InterPro" id="IPR006028">
    <property type="entry name" value="GABAA/Glycine_rcpt"/>
</dbReference>
<keyword evidence="11" id="KW-0868">Chloride</keyword>
<evidence type="ECO:0000256" key="13">
    <source>
        <dbReference type="SAM" id="Phobius"/>
    </source>
</evidence>
<evidence type="ECO:0000256" key="11">
    <source>
        <dbReference type="ARBA" id="ARBA00023214"/>
    </source>
</evidence>
<keyword evidence="4" id="KW-1003">Cell membrane</keyword>
<evidence type="ECO:0000256" key="7">
    <source>
        <dbReference type="ARBA" id="ARBA00022989"/>
    </source>
</evidence>
<dbReference type="InterPro" id="IPR036719">
    <property type="entry name" value="Neuro-gated_channel_TM_sf"/>
</dbReference>
<dbReference type="PROSITE" id="PS00236">
    <property type="entry name" value="NEUROTR_ION_CHANNEL"/>
    <property type="match status" value="1"/>
</dbReference>
<evidence type="ECO:0000256" key="2">
    <source>
        <dbReference type="ARBA" id="ARBA00004236"/>
    </source>
</evidence>
<keyword evidence="12" id="KW-0407">Ion channel</keyword>
<dbReference type="HOGENOM" id="CLU_1464556_0_0_1"/>
<dbReference type="InterPro" id="IPR006202">
    <property type="entry name" value="Neur_chan_lig-bd"/>
</dbReference>
<feature type="signal peptide" evidence="14">
    <location>
        <begin position="1"/>
        <end position="20"/>
    </location>
</feature>
<dbReference type="PRINTS" id="PR00253">
    <property type="entry name" value="GABAARECEPTR"/>
</dbReference>
<dbReference type="Pfam" id="PF02931">
    <property type="entry name" value="Neur_chan_LBD"/>
    <property type="match status" value="1"/>
</dbReference>
<evidence type="ECO:0000256" key="10">
    <source>
        <dbReference type="ARBA" id="ARBA00023173"/>
    </source>
</evidence>
<dbReference type="OMA" id="CAVIRII"/>
<keyword evidence="8" id="KW-0406">Ion transport</keyword>